<dbReference type="InterPro" id="IPR029058">
    <property type="entry name" value="AB_hydrolase_fold"/>
</dbReference>
<keyword evidence="2" id="KW-1185">Reference proteome</keyword>
<dbReference type="Proteomes" id="UP000604481">
    <property type="component" value="Unassembled WGS sequence"/>
</dbReference>
<dbReference type="SUPFAM" id="SSF53474">
    <property type="entry name" value="alpha/beta-Hydrolases"/>
    <property type="match status" value="1"/>
</dbReference>
<name>A0A8J7FJ62_9NEIS</name>
<protein>
    <submittedName>
        <fullName evidence="1">Uncharacterized protein</fullName>
    </submittedName>
</protein>
<reference evidence="1 2" key="1">
    <citation type="submission" date="2020-10" db="EMBL/GenBank/DDBJ databases">
        <title>The genome sequence of Chitinilyticum litopenaei 4Y14.</title>
        <authorList>
            <person name="Liu Y."/>
        </authorList>
    </citation>
    <scope>NUCLEOTIDE SEQUENCE [LARGE SCALE GENOMIC DNA]</scope>
    <source>
        <strain evidence="1 2">4Y14</strain>
    </source>
</reference>
<accession>A0A8J7FJ62</accession>
<dbReference type="Gene3D" id="3.40.50.1820">
    <property type="entry name" value="alpha/beta hydrolase"/>
    <property type="match status" value="1"/>
</dbReference>
<dbReference type="EMBL" id="JADFUA010000001">
    <property type="protein sequence ID" value="MBE9607844.1"/>
    <property type="molecule type" value="Genomic_DNA"/>
</dbReference>
<evidence type="ECO:0000313" key="1">
    <source>
        <dbReference type="EMBL" id="MBE9607844.1"/>
    </source>
</evidence>
<dbReference type="AlphaFoldDB" id="A0A8J7FJ62"/>
<evidence type="ECO:0000313" key="2">
    <source>
        <dbReference type="Proteomes" id="UP000604481"/>
    </source>
</evidence>
<comment type="caution">
    <text evidence="1">The sequence shown here is derived from an EMBL/GenBank/DDBJ whole genome shotgun (WGS) entry which is preliminary data.</text>
</comment>
<organism evidence="1 2">
    <name type="scientific">Chitinilyticum piscinae</name>
    <dbReference type="NCBI Taxonomy" id="2866724"/>
    <lineage>
        <taxon>Bacteria</taxon>
        <taxon>Pseudomonadati</taxon>
        <taxon>Pseudomonadota</taxon>
        <taxon>Betaproteobacteria</taxon>
        <taxon>Neisseriales</taxon>
        <taxon>Chitinibacteraceae</taxon>
        <taxon>Chitinilyticum</taxon>
    </lineage>
</organism>
<dbReference type="RefSeq" id="WP_194114356.1">
    <property type="nucleotide sequence ID" value="NZ_JADFUA010000001.1"/>
</dbReference>
<gene>
    <name evidence="1" type="ORF">INR99_00625</name>
</gene>
<sequence>MSIDIQKIISTHEKTINGKKVLFVPKSHSDKLLVLLSAHNQKNNYFLLRTFLENQTDNLLFLTDTNNTWYLDNDKGKTYAEIISSYSNNFPEGNTCIFGSSMAGYAAIHFALKNNLHCLACNPQVSIELSLDYGWHELNKNMLRTINNGGAVNLQELAEQQSNHTGVIFIIHGHAPIDIANVELILEATPNHRKLITHTIDSDDHAMPFGRDIEKVNAALDLIFAFHKFNLPIGATQSNIKILKDNRHHNNRHGIKRYYKNWKGSDQQSFAWNRRHFLQNPGIYFCRDIGLYNSSGEKTGTPFIFDGSELWQLKSAMPCDKIHDFSADEVPYGPVSNNQAIGNAWFRAPDGECLLHSDGGGHFTAKFITGKNCYFNISLNHFLDSGFKNGHEISCMIDVEVERGSITLSLGAHGISGYYQANKIIESSGRHTLVFHADTVNNKHRDALFARIYFLSDGKSKSIKINSIAFAHGNLPTVEIFESTKND</sequence>
<proteinExistence type="predicted"/>